<dbReference type="EMBL" id="MU003705">
    <property type="protein sequence ID" value="KAF2807130.1"/>
    <property type="molecule type" value="Genomic_DNA"/>
</dbReference>
<dbReference type="OrthoDB" id="5362512at2759"/>
<feature type="domain" description="Heterokaryon incompatibility" evidence="1">
    <location>
        <begin position="15"/>
        <end position="138"/>
    </location>
</feature>
<feature type="non-terminal residue" evidence="2">
    <location>
        <position position="262"/>
    </location>
</feature>
<dbReference type="RefSeq" id="XP_033574094.1">
    <property type="nucleotide sequence ID" value="XM_033714602.1"/>
</dbReference>
<evidence type="ECO:0000313" key="3">
    <source>
        <dbReference type="Proteomes" id="UP000504636"/>
    </source>
</evidence>
<evidence type="ECO:0000313" key="2">
    <source>
        <dbReference type="EMBL" id="KAF2807130.1"/>
    </source>
</evidence>
<dbReference type="Proteomes" id="UP000504636">
    <property type="component" value="Unplaced"/>
</dbReference>
<reference evidence="2 4" key="1">
    <citation type="journal article" date="2020" name="Stud. Mycol.">
        <title>101 Dothideomycetes genomes: a test case for predicting lifestyles and emergence of pathogens.</title>
        <authorList>
            <person name="Haridas S."/>
            <person name="Albert R."/>
            <person name="Binder M."/>
            <person name="Bloem J."/>
            <person name="Labutti K."/>
            <person name="Salamov A."/>
            <person name="Andreopoulos B."/>
            <person name="Baker S."/>
            <person name="Barry K."/>
            <person name="Bills G."/>
            <person name="Bluhm B."/>
            <person name="Cannon C."/>
            <person name="Castanera R."/>
            <person name="Culley D."/>
            <person name="Daum C."/>
            <person name="Ezra D."/>
            <person name="Gonzalez J."/>
            <person name="Henrissat B."/>
            <person name="Kuo A."/>
            <person name="Liang C."/>
            <person name="Lipzen A."/>
            <person name="Lutzoni F."/>
            <person name="Magnuson J."/>
            <person name="Mondo S."/>
            <person name="Nolan M."/>
            <person name="Ohm R."/>
            <person name="Pangilinan J."/>
            <person name="Park H.-J."/>
            <person name="Ramirez L."/>
            <person name="Alfaro M."/>
            <person name="Sun H."/>
            <person name="Tritt A."/>
            <person name="Yoshinaga Y."/>
            <person name="Zwiers L.-H."/>
            <person name="Turgeon B."/>
            <person name="Goodwin S."/>
            <person name="Spatafora J."/>
            <person name="Crous P."/>
            <person name="Grigoriev I."/>
        </authorList>
    </citation>
    <scope>NUCLEOTIDE SEQUENCE</scope>
    <source>
        <strain evidence="2 4">CBS 304.34</strain>
    </source>
</reference>
<sequence>DYKLETTNYLSLTQEGINSDALSKNFQDAIYIARHLGISYLWIDSLCILQDCENDWAKESSAMRLVYTNAACVISATASKDSNGGCFRKRPAPSETWSLVTSKKTRYYLSAHKPSIKTLFDTRVETAPLTKRAWAFQERLLSRRLVHFCSDVVLFECDTMQASEFDEQGSGYEKLPYVVHNGRLFDWQIEFNQRWYRLVSAYSEGALTYPTDKLVAISGIAELVQDRAQTPYVAGLWMIEPGEKQLLYCAPSWSWASVNGRI</sequence>
<evidence type="ECO:0000259" key="1">
    <source>
        <dbReference type="Pfam" id="PF06985"/>
    </source>
</evidence>
<reference evidence="4" key="2">
    <citation type="submission" date="2020-04" db="EMBL/GenBank/DDBJ databases">
        <authorList>
            <consortium name="NCBI Genome Project"/>
        </authorList>
    </citation>
    <scope>NUCLEOTIDE SEQUENCE</scope>
    <source>
        <strain evidence="4">CBS 304.34</strain>
    </source>
</reference>
<gene>
    <name evidence="2 4" type="ORF">BDZ99DRAFT_355317</name>
</gene>
<evidence type="ECO:0000313" key="4">
    <source>
        <dbReference type="RefSeq" id="XP_033574094.1"/>
    </source>
</evidence>
<dbReference type="Pfam" id="PF06985">
    <property type="entry name" value="HET"/>
    <property type="match status" value="1"/>
</dbReference>
<proteinExistence type="predicted"/>
<reference evidence="4" key="3">
    <citation type="submission" date="2025-04" db="UniProtKB">
        <authorList>
            <consortium name="RefSeq"/>
        </authorList>
    </citation>
    <scope>IDENTIFICATION</scope>
    <source>
        <strain evidence="4">CBS 304.34</strain>
    </source>
</reference>
<dbReference type="GeneID" id="54455495"/>
<name>A0A6A6YEG9_9PEZI</name>
<protein>
    <submittedName>
        <fullName evidence="2 4">HET-domain-containing protein</fullName>
    </submittedName>
</protein>
<dbReference type="InterPro" id="IPR010730">
    <property type="entry name" value="HET"/>
</dbReference>
<dbReference type="PANTHER" id="PTHR33112">
    <property type="entry name" value="DOMAIN PROTEIN, PUTATIVE-RELATED"/>
    <property type="match status" value="1"/>
</dbReference>
<organism evidence="2">
    <name type="scientific">Mytilinidion resinicola</name>
    <dbReference type="NCBI Taxonomy" id="574789"/>
    <lineage>
        <taxon>Eukaryota</taxon>
        <taxon>Fungi</taxon>
        <taxon>Dikarya</taxon>
        <taxon>Ascomycota</taxon>
        <taxon>Pezizomycotina</taxon>
        <taxon>Dothideomycetes</taxon>
        <taxon>Pleosporomycetidae</taxon>
        <taxon>Mytilinidiales</taxon>
        <taxon>Mytilinidiaceae</taxon>
        <taxon>Mytilinidion</taxon>
    </lineage>
</organism>
<dbReference type="AlphaFoldDB" id="A0A6A6YEG9"/>
<dbReference type="PANTHER" id="PTHR33112:SF10">
    <property type="entry name" value="TOL"/>
    <property type="match status" value="1"/>
</dbReference>
<feature type="non-terminal residue" evidence="2">
    <location>
        <position position="1"/>
    </location>
</feature>
<accession>A0A6A6YEG9</accession>
<keyword evidence="3" id="KW-1185">Reference proteome</keyword>